<comment type="similarity">
    <text evidence="1 6">Belongs to the Arg-specific ADP-ribosyltransferase family.</text>
</comment>
<dbReference type="GO" id="GO:0106274">
    <property type="term" value="F:NAD+-protein-arginine ADP-ribosyltransferase activity"/>
    <property type="evidence" value="ECO:0007669"/>
    <property type="project" value="UniProtKB-EC"/>
</dbReference>
<dbReference type="AlphaFoldDB" id="A0A821TK12"/>
<evidence type="ECO:0000256" key="4">
    <source>
        <dbReference type="ARBA" id="ARBA00022695"/>
    </source>
</evidence>
<comment type="catalytic activity">
    <reaction evidence="5 6">
        <text>L-arginyl-[protein] + NAD(+) = N(omega)-(ADP-D-ribosyl)-L-arginyl-[protein] + nicotinamide + H(+)</text>
        <dbReference type="Rhea" id="RHEA:19149"/>
        <dbReference type="Rhea" id="RHEA-COMP:10532"/>
        <dbReference type="Rhea" id="RHEA-COMP:15087"/>
        <dbReference type="ChEBI" id="CHEBI:15378"/>
        <dbReference type="ChEBI" id="CHEBI:17154"/>
        <dbReference type="ChEBI" id="CHEBI:29965"/>
        <dbReference type="ChEBI" id="CHEBI:57540"/>
        <dbReference type="ChEBI" id="CHEBI:142554"/>
        <dbReference type="EC" id="2.4.2.31"/>
    </reaction>
</comment>
<gene>
    <name evidence="8" type="ORF">TOA249_LOCUS28837</name>
</gene>
<evidence type="ECO:0000256" key="6">
    <source>
        <dbReference type="RuleBase" id="RU361228"/>
    </source>
</evidence>
<feature type="compositionally biased region" description="Pro residues" evidence="7">
    <location>
        <begin position="274"/>
        <end position="284"/>
    </location>
</feature>
<evidence type="ECO:0000256" key="3">
    <source>
        <dbReference type="ARBA" id="ARBA00022679"/>
    </source>
</evidence>
<name>A0A821TK12_9BILA</name>
<dbReference type="EC" id="2.4.2.31" evidence="6"/>
<keyword evidence="4" id="KW-0548">Nucleotidyltransferase</keyword>
<organism evidence="8 9">
    <name type="scientific">Rotaria socialis</name>
    <dbReference type="NCBI Taxonomy" id="392032"/>
    <lineage>
        <taxon>Eukaryota</taxon>
        <taxon>Metazoa</taxon>
        <taxon>Spiralia</taxon>
        <taxon>Gnathifera</taxon>
        <taxon>Rotifera</taxon>
        <taxon>Eurotatoria</taxon>
        <taxon>Bdelloidea</taxon>
        <taxon>Philodinida</taxon>
        <taxon>Philodinidae</taxon>
        <taxon>Rotaria</taxon>
    </lineage>
</organism>
<evidence type="ECO:0000256" key="5">
    <source>
        <dbReference type="ARBA" id="ARBA00047597"/>
    </source>
</evidence>
<evidence type="ECO:0000256" key="1">
    <source>
        <dbReference type="ARBA" id="ARBA00009558"/>
    </source>
</evidence>
<dbReference type="Gene3D" id="3.90.176.10">
    <property type="entry name" value="Toxin ADP-ribosyltransferase, Chain A, domain 1"/>
    <property type="match status" value="1"/>
</dbReference>
<accession>A0A821TK12</accession>
<evidence type="ECO:0000313" key="9">
    <source>
        <dbReference type="Proteomes" id="UP000663838"/>
    </source>
</evidence>
<evidence type="ECO:0000256" key="7">
    <source>
        <dbReference type="SAM" id="MobiDB-lite"/>
    </source>
</evidence>
<keyword evidence="6" id="KW-0520">NAD</keyword>
<dbReference type="Proteomes" id="UP000663838">
    <property type="component" value="Unassembled WGS sequence"/>
</dbReference>
<keyword evidence="6" id="KW-0521">NADP</keyword>
<sequence>MNRFTEFKIENKKLKPIAGYWAYRLVSLEEALKSFSTLINELPRSIKEAKKHCNYPSEHNLTRDESAALLLYTMEAGEYSFYRELNEILRKEDRNEVKPWFGYLKLFDTALNKLPMVKGNVWRAVPGNVAQGYKKNQVLTWWSISSCSTSADVVKAFLKPNEESTLFMIEAVNGRNISGYTMYPDEQEIILGIGTQLRVKDIGFQHGNLCLVHLQEIDDNEGIQEQELTEAVASVHVTPKPLKLSSQPTSNPHQPSYVADSASAVPKSTTTPYKPLPKPGPTPKSAPQEFAAPGTCDELDCKGRPCAQCHKCRDWQFTGNRDKWNW</sequence>
<feature type="compositionally biased region" description="Polar residues" evidence="7">
    <location>
        <begin position="244"/>
        <end position="254"/>
    </location>
</feature>
<keyword evidence="2 6" id="KW-0328">Glycosyltransferase</keyword>
<dbReference type="EMBL" id="CAJOBS010004164">
    <property type="protein sequence ID" value="CAF4875524.1"/>
    <property type="molecule type" value="Genomic_DNA"/>
</dbReference>
<proteinExistence type="inferred from homology"/>
<reference evidence="8" key="1">
    <citation type="submission" date="2021-02" db="EMBL/GenBank/DDBJ databases">
        <authorList>
            <person name="Nowell W R."/>
        </authorList>
    </citation>
    <scope>NUCLEOTIDE SEQUENCE</scope>
</reference>
<evidence type="ECO:0000313" key="8">
    <source>
        <dbReference type="EMBL" id="CAF4875524.1"/>
    </source>
</evidence>
<dbReference type="GO" id="GO:0016779">
    <property type="term" value="F:nucleotidyltransferase activity"/>
    <property type="evidence" value="ECO:0007669"/>
    <property type="project" value="UniProtKB-KW"/>
</dbReference>
<comment type="caution">
    <text evidence="8">The sequence shown here is derived from an EMBL/GenBank/DDBJ whole genome shotgun (WGS) entry which is preliminary data.</text>
</comment>
<dbReference type="Pfam" id="PF01129">
    <property type="entry name" value="ART"/>
    <property type="match status" value="1"/>
</dbReference>
<keyword evidence="3 6" id="KW-0808">Transferase</keyword>
<feature type="non-terminal residue" evidence="8">
    <location>
        <position position="1"/>
    </location>
</feature>
<dbReference type="InterPro" id="IPR000768">
    <property type="entry name" value="ART"/>
</dbReference>
<evidence type="ECO:0000256" key="2">
    <source>
        <dbReference type="ARBA" id="ARBA00022676"/>
    </source>
</evidence>
<dbReference type="PROSITE" id="PS51996">
    <property type="entry name" value="TR_MART"/>
    <property type="match status" value="1"/>
</dbReference>
<protein>
    <recommendedName>
        <fullName evidence="6">NAD(P)(+)--arginine ADP-ribosyltransferase</fullName>
        <ecNumber evidence="6">2.4.2.31</ecNumber>
    </recommendedName>
    <alternativeName>
        <fullName evidence="6">Mono(ADP-ribosyl)transferase</fullName>
    </alternativeName>
</protein>
<dbReference type="SUPFAM" id="SSF56399">
    <property type="entry name" value="ADP-ribosylation"/>
    <property type="match status" value="1"/>
</dbReference>
<feature type="region of interest" description="Disordered" evidence="7">
    <location>
        <begin position="239"/>
        <end position="292"/>
    </location>
</feature>